<dbReference type="GO" id="GO:0004386">
    <property type="term" value="F:helicase activity"/>
    <property type="evidence" value="ECO:0007669"/>
    <property type="project" value="UniProtKB-KW"/>
</dbReference>
<proteinExistence type="predicted"/>
<keyword evidence="2" id="KW-0067">ATP-binding</keyword>
<evidence type="ECO:0000313" key="2">
    <source>
        <dbReference type="EMBL" id="ONM34066.1"/>
    </source>
</evidence>
<feature type="region of interest" description="Disordered" evidence="1">
    <location>
        <begin position="1"/>
        <end position="53"/>
    </location>
</feature>
<feature type="compositionally biased region" description="Low complexity" evidence="1">
    <location>
        <begin position="1"/>
        <end position="14"/>
    </location>
</feature>
<dbReference type="AlphaFoldDB" id="A0A1D6MZP5"/>
<keyword evidence="2" id="KW-0347">Helicase</keyword>
<evidence type="ECO:0000256" key="1">
    <source>
        <dbReference type="SAM" id="MobiDB-lite"/>
    </source>
</evidence>
<keyword evidence="2" id="KW-0378">Hydrolase</keyword>
<dbReference type="ExpressionAtlas" id="A0A1D6MZP5">
    <property type="expression patterns" value="differential"/>
</dbReference>
<reference evidence="2" key="1">
    <citation type="submission" date="2015-12" db="EMBL/GenBank/DDBJ databases">
        <title>Update maize B73 reference genome by single molecule sequencing technologies.</title>
        <authorList>
            <consortium name="Maize Genome Sequencing Project"/>
            <person name="Ware D."/>
        </authorList>
    </citation>
    <scope>NUCLEOTIDE SEQUENCE [LARGE SCALE GENOMIC DNA]</scope>
    <source>
        <tissue evidence="2">Seedling</tissue>
    </source>
</reference>
<sequence>MLSTPLTPQSSPTSVQDKTIGIGSSTAVPSGTPAITKELTSTPRKRTRSSPAKTVTKRLFTDIDGGTTGFKDAADNTAAPRYLFPFAFGRMYDTCSCPRARYKLAQSRLNKVTTRSWFAIDAMHRPYWISMLVDMNVLRSLHV</sequence>
<name>A0A1D6MZP5_MAIZE</name>
<gene>
    <name evidence="2" type="ORF">ZEAMMB73_Zm00001d041915</name>
</gene>
<accession>A0A1D6MZP5</accession>
<organism evidence="2">
    <name type="scientific">Zea mays</name>
    <name type="common">Maize</name>
    <dbReference type="NCBI Taxonomy" id="4577"/>
    <lineage>
        <taxon>Eukaryota</taxon>
        <taxon>Viridiplantae</taxon>
        <taxon>Streptophyta</taxon>
        <taxon>Embryophyta</taxon>
        <taxon>Tracheophyta</taxon>
        <taxon>Spermatophyta</taxon>
        <taxon>Magnoliopsida</taxon>
        <taxon>Liliopsida</taxon>
        <taxon>Poales</taxon>
        <taxon>Poaceae</taxon>
        <taxon>PACMAD clade</taxon>
        <taxon>Panicoideae</taxon>
        <taxon>Andropogonodae</taxon>
        <taxon>Andropogoneae</taxon>
        <taxon>Tripsacinae</taxon>
        <taxon>Zea</taxon>
    </lineage>
</organism>
<protein>
    <submittedName>
        <fullName evidence="2">Helicase</fullName>
    </submittedName>
</protein>
<dbReference type="EMBL" id="CM007649">
    <property type="protein sequence ID" value="ONM34066.1"/>
    <property type="molecule type" value="Genomic_DNA"/>
</dbReference>
<keyword evidence="2" id="KW-0547">Nucleotide-binding</keyword>